<evidence type="ECO:0000256" key="26">
    <source>
        <dbReference type="SAM" id="MobiDB-lite"/>
    </source>
</evidence>
<dbReference type="CDD" id="cd10422">
    <property type="entry name" value="RNase_Ire1"/>
    <property type="match status" value="1"/>
</dbReference>
<evidence type="ECO:0000256" key="20">
    <source>
        <dbReference type="ARBA" id="ARBA00023187"/>
    </source>
</evidence>
<dbReference type="Pfam" id="PF06479">
    <property type="entry name" value="Ribonuc_2-5A"/>
    <property type="match status" value="1"/>
</dbReference>
<keyword evidence="30" id="KW-1185">Reference proteome</keyword>
<dbReference type="GO" id="GO:0042742">
    <property type="term" value="P:defense response to bacterium"/>
    <property type="evidence" value="ECO:0007669"/>
    <property type="project" value="UniProtKB-ARBA"/>
</dbReference>
<evidence type="ECO:0000256" key="15">
    <source>
        <dbReference type="ARBA" id="ARBA00023015"/>
    </source>
</evidence>
<keyword evidence="10" id="KW-0378">Hydrolase</keyword>
<evidence type="ECO:0000256" key="11">
    <source>
        <dbReference type="ARBA" id="ARBA00022824"/>
    </source>
</evidence>
<keyword evidence="6" id="KW-0812">Transmembrane</keyword>
<dbReference type="Gene3D" id="1.10.510.10">
    <property type="entry name" value="Transferase(Phosphotransferase) domain 1"/>
    <property type="match status" value="1"/>
</dbReference>
<sequence length="958" mass="107433">MFLTNVKLNLAKVRLINSKFPSCQAFFHFLLLKQAGKVFTISASSSVIDDLLLSSESSELSLWDPHEDDALTRSPTRSLLSISPKHSTALIAGLDGTVHLVESNSKRVIWSFESGTPIYTSYQAASGQDNDKENASDPSGKFFIDCGDDWDLYMHSEHFGKMKLSMSIDEFVKNTPYISEDGAVTLGSKKTTVFEVDLRTGKLIRAYAFDSPSMLQSVSYNKTSNKELVKSGPKNLNVVDLRLYITRTDYLLTSSVPNSEKTSWNMTIAEVGASLLCLDASSGAPMNLPDKLVSEIGIDFAIPLSCHTKGSIFRHRNHILLESSGPEILTRVPPEDLMLPVPPSGLILASKSAVDKFVNAHHEDIMHPASTTDSLLPLQPKTDFHHNDDSEAMLPLPPMKIDDSGIFDMISIRISPNHLLSMFFEWSPAFPLILLMIGLVVGLIVKGYTLAVNKQAFLNEQPSNSGSKTASSKRKKIQKSGKNGSVEKKDKHVSSENGDAYVHTDGDNQMSMHLNKLVDGGTDGRRIGKLFVSNTEIAKGSNGTIVLEGIYEGRPVAVKRLVQAHNDVAFKEIQNLIASDQHPNIVRWYGVEYDQDFVYLSLERCTCSLDDLIQIYSDCSQNQVFNKNKAARAMIEYKARLESVKNIFPDLNLWKANGHPSPLSLKLMRDVVSGLVHLHELGIIHRDLKPQNVLIIKERSLCAKLSDMGISKRLVGDMSSLGHHATGCGSSGWQAPEQLLHGRQTRSVDLFSLGCLLFFCITGGRHPFGDSLERDINIVKNQMDLFLVEHIPEAVHLISRLLNPDPELRPKAMEVLHHPLFWTSEMRLSFLRDTSDRVELEDRETNSDLLKVLESTGPVALGGKWDEKMELAFINNIGRYRRYKFDSVRDLLRVMRNKLNHYRELPKEIQELVGPVPEGYDHYFASRFPRLFIEVYKVVCRYCMEEESFQKYFKSNVD</sequence>
<feature type="region of interest" description="Disordered" evidence="26">
    <location>
        <begin position="460"/>
        <end position="507"/>
    </location>
</feature>
<dbReference type="InterPro" id="IPR000719">
    <property type="entry name" value="Prot_kinase_dom"/>
</dbReference>
<evidence type="ECO:0000313" key="30">
    <source>
        <dbReference type="Proteomes" id="UP000737018"/>
    </source>
</evidence>
<feature type="compositionally biased region" description="Polar residues" evidence="26">
    <location>
        <begin position="460"/>
        <end position="470"/>
    </location>
</feature>
<keyword evidence="15" id="KW-0805">Transcription regulation</keyword>
<dbReference type="PROSITE" id="PS50011">
    <property type="entry name" value="PROTEIN_KINASE_DOM"/>
    <property type="match status" value="1"/>
</dbReference>
<keyword evidence="11" id="KW-0256">Endoplasmic reticulum</keyword>
<dbReference type="GO" id="GO:0004521">
    <property type="term" value="F:RNA endonuclease activity"/>
    <property type="evidence" value="ECO:0007669"/>
    <property type="project" value="InterPro"/>
</dbReference>
<dbReference type="PANTHER" id="PTHR13954">
    <property type="entry name" value="IRE1-RELATED"/>
    <property type="match status" value="1"/>
</dbReference>
<keyword evidence="17" id="KW-1015">Disulfide bond</keyword>
<comment type="catalytic activity">
    <reaction evidence="23">
        <text>L-threonyl-[protein] + ATP = O-phospho-L-threonyl-[protein] + ADP + H(+)</text>
        <dbReference type="Rhea" id="RHEA:46608"/>
        <dbReference type="Rhea" id="RHEA-COMP:11060"/>
        <dbReference type="Rhea" id="RHEA-COMP:11605"/>
        <dbReference type="ChEBI" id="CHEBI:15378"/>
        <dbReference type="ChEBI" id="CHEBI:30013"/>
        <dbReference type="ChEBI" id="CHEBI:30616"/>
        <dbReference type="ChEBI" id="CHEBI:61977"/>
        <dbReference type="ChEBI" id="CHEBI:456216"/>
        <dbReference type="EC" id="2.7.11.1"/>
    </reaction>
</comment>
<dbReference type="GO" id="GO:0002376">
    <property type="term" value="P:immune system process"/>
    <property type="evidence" value="ECO:0007669"/>
    <property type="project" value="UniProtKB-KW"/>
</dbReference>
<name>A0A8J4S241_9ROSI</name>
<dbReference type="SMART" id="SM00580">
    <property type="entry name" value="PUG"/>
    <property type="match status" value="1"/>
</dbReference>
<evidence type="ECO:0000313" key="29">
    <source>
        <dbReference type="EMBL" id="KAF3974783.1"/>
    </source>
</evidence>
<keyword evidence="8" id="KW-0547">Nucleotide-binding</keyword>
<keyword evidence="7" id="KW-0732">Signal</keyword>
<evidence type="ECO:0000256" key="10">
    <source>
        <dbReference type="ARBA" id="ARBA00022801"/>
    </source>
</evidence>
<evidence type="ECO:0000256" key="18">
    <source>
        <dbReference type="ARBA" id="ARBA00023163"/>
    </source>
</evidence>
<evidence type="ECO:0000256" key="7">
    <source>
        <dbReference type="ARBA" id="ARBA00022729"/>
    </source>
</evidence>
<dbReference type="InterPro" id="IPR015943">
    <property type="entry name" value="WD40/YVTN_repeat-like_dom_sf"/>
</dbReference>
<dbReference type="PROSITE" id="PS51392">
    <property type="entry name" value="KEN"/>
    <property type="match status" value="1"/>
</dbReference>
<evidence type="ECO:0000256" key="22">
    <source>
        <dbReference type="ARBA" id="ARBA00023268"/>
    </source>
</evidence>
<keyword evidence="22" id="KW-0511">Multifunctional enzyme</keyword>
<dbReference type="Gene3D" id="3.30.200.20">
    <property type="entry name" value="Phosphorylase Kinase, domain 1"/>
    <property type="match status" value="1"/>
</dbReference>
<evidence type="ECO:0000256" key="5">
    <source>
        <dbReference type="ARBA" id="ARBA00022679"/>
    </source>
</evidence>
<evidence type="ECO:0000256" key="16">
    <source>
        <dbReference type="ARBA" id="ARBA00023136"/>
    </source>
</evidence>
<dbReference type="GO" id="GO:0005524">
    <property type="term" value="F:ATP binding"/>
    <property type="evidence" value="ECO:0007669"/>
    <property type="project" value="UniProtKB-KW"/>
</dbReference>
<evidence type="ECO:0000256" key="9">
    <source>
        <dbReference type="ARBA" id="ARBA00022777"/>
    </source>
</evidence>
<dbReference type="Gene3D" id="2.130.10.10">
    <property type="entry name" value="YVTN repeat-like/Quinoprotein amine dehydrogenase"/>
    <property type="match status" value="1"/>
</dbReference>
<dbReference type="InterPro" id="IPR011009">
    <property type="entry name" value="Kinase-like_dom_sf"/>
</dbReference>
<evidence type="ECO:0000256" key="12">
    <source>
        <dbReference type="ARBA" id="ARBA00022840"/>
    </source>
</evidence>
<dbReference type="GO" id="GO:0004674">
    <property type="term" value="F:protein serine/threonine kinase activity"/>
    <property type="evidence" value="ECO:0007669"/>
    <property type="project" value="UniProtKB-KW"/>
</dbReference>
<comment type="subcellular location">
    <subcellularLocation>
        <location evidence="1">Endoplasmic reticulum membrane</location>
        <topology evidence="1">Single-pass type I membrane protein</topology>
    </subcellularLocation>
</comment>
<keyword evidence="14" id="KW-1133">Transmembrane helix</keyword>
<dbReference type="GO" id="GO:0051082">
    <property type="term" value="F:unfolded protein binding"/>
    <property type="evidence" value="ECO:0007669"/>
    <property type="project" value="TreeGrafter"/>
</dbReference>
<dbReference type="InterPro" id="IPR038357">
    <property type="entry name" value="KEN_sf"/>
</dbReference>
<dbReference type="InterPro" id="IPR045133">
    <property type="entry name" value="IRE1/2-like"/>
</dbReference>
<dbReference type="GO" id="GO:0009751">
    <property type="term" value="P:response to salicylic acid"/>
    <property type="evidence" value="ECO:0007669"/>
    <property type="project" value="UniProtKB-ARBA"/>
</dbReference>
<evidence type="ECO:0000256" key="2">
    <source>
        <dbReference type="ARBA" id="ARBA00012513"/>
    </source>
</evidence>
<evidence type="ECO:0000256" key="24">
    <source>
        <dbReference type="ARBA" id="ARBA00048679"/>
    </source>
</evidence>
<keyword evidence="16" id="KW-0472">Membrane</keyword>
<dbReference type="AlphaFoldDB" id="A0A8J4S241"/>
<protein>
    <recommendedName>
        <fullName evidence="2">non-specific serine/threonine protein kinase</fullName>
        <ecNumber evidence="2">2.7.11.1</ecNumber>
    </recommendedName>
</protein>
<dbReference type="OrthoDB" id="63989at2759"/>
<keyword evidence="13" id="KW-0391">Immunity</keyword>
<comment type="caution">
    <text evidence="29">The sequence shown here is derived from an EMBL/GenBank/DDBJ whole genome shotgun (WGS) entry which is preliminary data.</text>
</comment>
<dbReference type="Proteomes" id="UP000737018">
    <property type="component" value="Unassembled WGS sequence"/>
</dbReference>
<dbReference type="FunFam" id="3.30.200.20:FF:000077">
    <property type="entry name" value="Putative Serine/threonine-protein kinase/endoribonuclease IRE1"/>
    <property type="match status" value="1"/>
</dbReference>
<dbReference type="GO" id="GO:1990604">
    <property type="term" value="C:IRE1-TRAF2-ASK1 complex"/>
    <property type="evidence" value="ECO:0007669"/>
    <property type="project" value="TreeGrafter"/>
</dbReference>
<dbReference type="PANTHER" id="PTHR13954:SF6">
    <property type="entry name" value="NON-SPECIFIC SERINE_THREONINE PROTEIN KINASE"/>
    <property type="match status" value="1"/>
</dbReference>
<dbReference type="FunFam" id="1.20.1440.180:FF:000002">
    <property type="entry name" value="Serine/threonine-protein kinase/endoribonuclease IRE1"/>
    <property type="match status" value="1"/>
</dbReference>
<dbReference type="InterPro" id="IPR008271">
    <property type="entry name" value="Ser/Thr_kinase_AS"/>
</dbReference>
<dbReference type="EMBL" id="JRKL02000127">
    <property type="protein sequence ID" value="KAF3974783.1"/>
    <property type="molecule type" value="Genomic_DNA"/>
</dbReference>
<evidence type="ECO:0000256" key="21">
    <source>
        <dbReference type="ARBA" id="ARBA00023230"/>
    </source>
</evidence>
<accession>A0A8J4S241</accession>
<evidence type="ECO:0000256" key="6">
    <source>
        <dbReference type="ARBA" id="ARBA00022692"/>
    </source>
</evidence>
<evidence type="ECO:0000256" key="1">
    <source>
        <dbReference type="ARBA" id="ARBA00004115"/>
    </source>
</evidence>
<gene>
    <name evidence="29" type="ORF">CMV_001930</name>
</gene>
<dbReference type="Pfam" id="PF00069">
    <property type="entry name" value="Pkinase"/>
    <property type="match status" value="1"/>
</dbReference>
<feature type="domain" description="Protein kinase" evidence="27">
    <location>
        <begin position="531"/>
        <end position="821"/>
    </location>
</feature>
<keyword evidence="18" id="KW-0804">Transcription</keyword>
<dbReference type="GO" id="GO:0008380">
    <property type="term" value="P:RNA splicing"/>
    <property type="evidence" value="ECO:0007669"/>
    <property type="project" value="UniProtKB-KW"/>
</dbReference>
<dbReference type="SUPFAM" id="SSF56112">
    <property type="entry name" value="Protein kinase-like (PK-like)"/>
    <property type="match status" value="1"/>
</dbReference>
<evidence type="ECO:0000259" key="27">
    <source>
        <dbReference type="PROSITE" id="PS50011"/>
    </source>
</evidence>
<keyword evidence="9" id="KW-0418">Kinase</keyword>
<keyword evidence="5" id="KW-0808">Transferase</keyword>
<dbReference type="FunFam" id="2.130.10.10:FF:001716">
    <property type="entry name" value="Inositol requiring 1-1"/>
    <property type="match status" value="1"/>
</dbReference>
<dbReference type="SMART" id="SM00220">
    <property type="entry name" value="S_TKc"/>
    <property type="match status" value="1"/>
</dbReference>
<evidence type="ECO:0000256" key="25">
    <source>
        <dbReference type="ARBA" id="ARBA00065357"/>
    </source>
</evidence>
<evidence type="ECO:0000256" key="17">
    <source>
        <dbReference type="ARBA" id="ARBA00023157"/>
    </source>
</evidence>
<keyword evidence="20" id="KW-0508">mRNA splicing</keyword>
<dbReference type="InterPro" id="IPR011047">
    <property type="entry name" value="Quinoprotein_ADH-like_sf"/>
</dbReference>
<dbReference type="Gene3D" id="1.20.1440.180">
    <property type="entry name" value="KEN domain"/>
    <property type="match status" value="1"/>
</dbReference>
<evidence type="ECO:0000256" key="13">
    <source>
        <dbReference type="ARBA" id="ARBA00022859"/>
    </source>
</evidence>
<dbReference type="SUPFAM" id="SSF50998">
    <property type="entry name" value="Quinoprotein alcohol dehydrogenase-like"/>
    <property type="match status" value="1"/>
</dbReference>
<keyword evidence="3" id="KW-0723">Serine/threonine-protein kinase</keyword>
<comment type="catalytic activity">
    <reaction evidence="24">
        <text>L-seryl-[protein] + ATP = O-phospho-L-seryl-[protein] + ADP + H(+)</text>
        <dbReference type="Rhea" id="RHEA:17989"/>
        <dbReference type="Rhea" id="RHEA-COMP:9863"/>
        <dbReference type="Rhea" id="RHEA-COMP:11604"/>
        <dbReference type="ChEBI" id="CHEBI:15378"/>
        <dbReference type="ChEBI" id="CHEBI:29999"/>
        <dbReference type="ChEBI" id="CHEBI:30616"/>
        <dbReference type="ChEBI" id="CHEBI:83421"/>
        <dbReference type="ChEBI" id="CHEBI:456216"/>
        <dbReference type="EC" id="2.7.11.1"/>
    </reaction>
</comment>
<dbReference type="PROSITE" id="PS00108">
    <property type="entry name" value="PROTEIN_KINASE_ST"/>
    <property type="match status" value="1"/>
</dbReference>
<evidence type="ECO:0000256" key="19">
    <source>
        <dbReference type="ARBA" id="ARBA00023180"/>
    </source>
</evidence>
<dbReference type="InterPro" id="IPR010513">
    <property type="entry name" value="KEN_dom"/>
</dbReference>
<dbReference type="FunFam" id="1.10.510.10:FF:000463">
    <property type="entry name" value="Serine/threonine-protein kinase/endoribonuclease IRE1a"/>
    <property type="match status" value="1"/>
</dbReference>
<comment type="subunit">
    <text evidence="25">Homodimer; disulfide-linked. Dimer formation is driven by hydrophobic interactions within the N-terminal luminal domains and stabilized by disulfide bridges.</text>
</comment>
<evidence type="ECO:0000256" key="23">
    <source>
        <dbReference type="ARBA" id="ARBA00047899"/>
    </source>
</evidence>
<dbReference type="GO" id="GO:0036498">
    <property type="term" value="P:IRE1-mediated unfolded protein response"/>
    <property type="evidence" value="ECO:0007669"/>
    <property type="project" value="TreeGrafter"/>
</dbReference>
<reference evidence="29" key="1">
    <citation type="submission" date="2020-03" db="EMBL/GenBank/DDBJ databases">
        <title>Castanea mollissima Vanexum genome sequencing.</title>
        <authorList>
            <person name="Staton M."/>
        </authorList>
    </citation>
    <scope>NUCLEOTIDE SEQUENCE</scope>
    <source>
        <tissue evidence="29">Leaf</tissue>
    </source>
</reference>
<proteinExistence type="predicted"/>
<feature type="compositionally biased region" description="Basic and acidic residues" evidence="26">
    <location>
        <begin position="485"/>
        <end position="494"/>
    </location>
</feature>
<feature type="domain" description="KEN" evidence="28">
    <location>
        <begin position="824"/>
        <end position="955"/>
    </location>
</feature>
<evidence type="ECO:0000259" key="28">
    <source>
        <dbReference type="PROSITE" id="PS51392"/>
    </source>
</evidence>
<organism evidence="29 30">
    <name type="scientific">Castanea mollissima</name>
    <name type="common">Chinese chestnut</name>
    <dbReference type="NCBI Taxonomy" id="60419"/>
    <lineage>
        <taxon>Eukaryota</taxon>
        <taxon>Viridiplantae</taxon>
        <taxon>Streptophyta</taxon>
        <taxon>Embryophyta</taxon>
        <taxon>Tracheophyta</taxon>
        <taxon>Spermatophyta</taxon>
        <taxon>Magnoliopsida</taxon>
        <taxon>eudicotyledons</taxon>
        <taxon>Gunneridae</taxon>
        <taxon>Pentapetalae</taxon>
        <taxon>rosids</taxon>
        <taxon>fabids</taxon>
        <taxon>Fagales</taxon>
        <taxon>Fagaceae</taxon>
        <taxon>Castanea</taxon>
    </lineage>
</organism>
<keyword evidence="21" id="KW-0834">Unfolded protein response</keyword>
<evidence type="ECO:0000256" key="4">
    <source>
        <dbReference type="ARBA" id="ARBA00022664"/>
    </source>
</evidence>
<dbReference type="GO" id="GO:0006397">
    <property type="term" value="P:mRNA processing"/>
    <property type="evidence" value="ECO:0007669"/>
    <property type="project" value="UniProtKB-KW"/>
</dbReference>
<evidence type="ECO:0000256" key="8">
    <source>
        <dbReference type="ARBA" id="ARBA00022741"/>
    </source>
</evidence>
<keyword evidence="12" id="KW-0067">ATP-binding</keyword>
<dbReference type="EC" id="2.7.11.1" evidence="2"/>
<evidence type="ECO:0000256" key="14">
    <source>
        <dbReference type="ARBA" id="ARBA00022989"/>
    </source>
</evidence>
<keyword evidence="19" id="KW-0325">Glycoprotein</keyword>
<evidence type="ECO:0000256" key="3">
    <source>
        <dbReference type="ARBA" id="ARBA00022527"/>
    </source>
</evidence>
<keyword evidence="4" id="KW-0507">mRNA processing</keyword>
<dbReference type="GO" id="GO:0016787">
    <property type="term" value="F:hydrolase activity"/>
    <property type="evidence" value="ECO:0007669"/>
    <property type="project" value="UniProtKB-KW"/>
</dbReference>